<dbReference type="SUPFAM" id="SSF52172">
    <property type="entry name" value="CheY-like"/>
    <property type="match status" value="1"/>
</dbReference>
<dbReference type="Pfam" id="PF00072">
    <property type="entry name" value="Response_reg"/>
    <property type="match status" value="1"/>
</dbReference>
<keyword evidence="3" id="KW-0238">DNA-binding</keyword>
<evidence type="ECO:0000256" key="5">
    <source>
        <dbReference type="PROSITE-ProRule" id="PRU00169"/>
    </source>
</evidence>
<dbReference type="GO" id="GO:0032993">
    <property type="term" value="C:protein-DNA complex"/>
    <property type="evidence" value="ECO:0007669"/>
    <property type="project" value="TreeGrafter"/>
</dbReference>
<evidence type="ECO:0000313" key="7">
    <source>
        <dbReference type="EMBL" id="MBA4466518.1"/>
    </source>
</evidence>
<dbReference type="InterPro" id="IPR011006">
    <property type="entry name" value="CheY-like_superfamily"/>
</dbReference>
<keyword evidence="5" id="KW-0597">Phosphoprotein</keyword>
<feature type="domain" description="Response regulatory" evidence="6">
    <location>
        <begin position="2"/>
        <end position="72"/>
    </location>
</feature>
<reference evidence="7 8" key="1">
    <citation type="journal article" date="2020" name="J. Appl. Phycol.">
        <title>Morphological changes and genome evolution in Raphidiopsis raciborskii CS-506 after 23 years in culture.</title>
        <authorList>
            <person name="Willis A."/>
            <person name="Bent S.J."/>
            <person name="Jameson I.D."/>
        </authorList>
    </citation>
    <scope>NUCLEOTIDE SEQUENCE [LARGE SCALE GENOMIC DNA]</scope>
    <source>
        <strain evidence="7 8">CS-506_A</strain>
    </source>
</reference>
<dbReference type="EMBL" id="VDFG01000913">
    <property type="protein sequence ID" value="MBA4466518.1"/>
    <property type="molecule type" value="Genomic_DNA"/>
</dbReference>
<organism evidence="7 8">
    <name type="scientific">Cylindrospermopsis raciborskii CS-506_A</name>
    <dbReference type="NCBI Taxonomy" id="2585140"/>
    <lineage>
        <taxon>Bacteria</taxon>
        <taxon>Bacillati</taxon>
        <taxon>Cyanobacteriota</taxon>
        <taxon>Cyanophyceae</taxon>
        <taxon>Nostocales</taxon>
        <taxon>Aphanizomenonaceae</taxon>
        <taxon>Cylindrospermopsis</taxon>
    </lineage>
</organism>
<keyword evidence="1" id="KW-0902">Two-component regulatory system</keyword>
<dbReference type="GO" id="GO:0000976">
    <property type="term" value="F:transcription cis-regulatory region binding"/>
    <property type="evidence" value="ECO:0007669"/>
    <property type="project" value="TreeGrafter"/>
</dbReference>
<sequence length="72" mass="8178">MKILIVDDDTSLCQLVKTSLVAHRYLVDIATDGEMGLEMGYQFNYDLILLDILMPKLDGLSLCHTLRDKGYQ</sequence>
<dbReference type="GO" id="GO:0000156">
    <property type="term" value="F:phosphorelay response regulator activity"/>
    <property type="evidence" value="ECO:0007669"/>
    <property type="project" value="TreeGrafter"/>
</dbReference>
<dbReference type="PROSITE" id="PS50110">
    <property type="entry name" value="RESPONSE_REGULATORY"/>
    <property type="match status" value="1"/>
</dbReference>
<protein>
    <submittedName>
        <fullName evidence="7">Response regulator</fullName>
    </submittedName>
</protein>
<dbReference type="PANTHER" id="PTHR48111">
    <property type="entry name" value="REGULATOR OF RPOS"/>
    <property type="match status" value="1"/>
</dbReference>
<evidence type="ECO:0000256" key="1">
    <source>
        <dbReference type="ARBA" id="ARBA00023012"/>
    </source>
</evidence>
<proteinExistence type="predicted"/>
<dbReference type="InterPro" id="IPR039420">
    <property type="entry name" value="WalR-like"/>
</dbReference>
<evidence type="ECO:0000313" key="8">
    <source>
        <dbReference type="Proteomes" id="UP000538075"/>
    </source>
</evidence>
<gene>
    <name evidence="7" type="ORF">FHK98_13835</name>
</gene>
<dbReference type="Gene3D" id="3.40.50.2300">
    <property type="match status" value="1"/>
</dbReference>
<evidence type="ECO:0000256" key="2">
    <source>
        <dbReference type="ARBA" id="ARBA00023015"/>
    </source>
</evidence>
<dbReference type="AlphaFoldDB" id="A0A838WIF5"/>
<keyword evidence="4" id="KW-0804">Transcription</keyword>
<feature type="modified residue" description="4-aspartylphosphate" evidence="5">
    <location>
        <position position="51"/>
    </location>
</feature>
<dbReference type="PANTHER" id="PTHR48111:SF22">
    <property type="entry name" value="REGULATOR OF RPOS"/>
    <property type="match status" value="1"/>
</dbReference>
<evidence type="ECO:0000259" key="6">
    <source>
        <dbReference type="PROSITE" id="PS50110"/>
    </source>
</evidence>
<keyword evidence="2" id="KW-0805">Transcription regulation</keyword>
<evidence type="ECO:0000256" key="4">
    <source>
        <dbReference type="ARBA" id="ARBA00023163"/>
    </source>
</evidence>
<name>A0A838WIF5_9CYAN</name>
<dbReference type="InterPro" id="IPR001789">
    <property type="entry name" value="Sig_transdc_resp-reg_receiver"/>
</dbReference>
<dbReference type="Proteomes" id="UP000538075">
    <property type="component" value="Unassembled WGS sequence"/>
</dbReference>
<dbReference type="GO" id="GO:0006355">
    <property type="term" value="P:regulation of DNA-templated transcription"/>
    <property type="evidence" value="ECO:0007669"/>
    <property type="project" value="TreeGrafter"/>
</dbReference>
<dbReference type="GO" id="GO:0005829">
    <property type="term" value="C:cytosol"/>
    <property type="evidence" value="ECO:0007669"/>
    <property type="project" value="TreeGrafter"/>
</dbReference>
<feature type="non-terminal residue" evidence="7">
    <location>
        <position position="72"/>
    </location>
</feature>
<accession>A0A838WIF5</accession>
<evidence type="ECO:0000256" key="3">
    <source>
        <dbReference type="ARBA" id="ARBA00023125"/>
    </source>
</evidence>
<comment type="caution">
    <text evidence="7">The sequence shown here is derived from an EMBL/GenBank/DDBJ whole genome shotgun (WGS) entry which is preliminary data.</text>
</comment>